<gene>
    <name evidence="7" type="ORF">GDO78_006713</name>
</gene>
<comment type="caution">
    <text evidence="7">The sequence shown here is derived from an EMBL/GenBank/DDBJ whole genome shotgun (WGS) entry which is preliminary data.</text>
</comment>
<dbReference type="InterPro" id="IPR008979">
    <property type="entry name" value="Galactose-bd-like_sf"/>
</dbReference>
<evidence type="ECO:0000256" key="1">
    <source>
        <dbReference type="ARBA" id="ARBA00004123"/>
    </source>
</evidence>
<protein>
    <recommendedName>
        <fullName evidence="3">Nuclear receptor 2C2-associated protein</fullName>
    </recommendedName>
    <alternativeName>
        <fullName evidence="6">TR4 orphan receptor-associated 16 kDa protein homolog</fullName>
    </alternativeName>
</protein>
<evidence type="ECO:0000313" key="8">
    <source>
        <dbReference type="Proteomes" id="UP000770717"/>
    </source>
</evidence>
<dbReference type="AlphaFoldDB" id="A0A8J6KEZ4"/>
<evidence type="ECO:0000256" key="2">
    <source>
        <dbReference type="ARBA" id="ARBA00009556"/>
    </source>
</evidence>
<dbReference type="OrthoDB" id="10052260at2759"/>
<dbReference type="Gene3D" id="2.60.120.260">
    <property type="entry name" value="Galactose-binding domain-like"/>
    <property type="match status" value="1"/>
</dbReference>
<evidence type="ECO:0000256" key="4">
    <source>
        <dbReference type="ARBA" id="ARBA00023242"/>
    </source>
</evidence>
<comment type="subcellular location">
    <subcellularLocation>
        <location evidence="1">Nucleus</location>
    </subcellularLocation>
</comment>
<evidence type="ECO:0000256" key="3">
    <source>
        <dbReference type="ARBA" id="ARBA00019956"/>
    </source>
</evidence>
<dbReference type="FunFam" id="2.60.120.260:FF:000070">
    <property type="entry name" value="Nuclear receptor 2C2-associated protein"/>
    <property type="match status" value="1"/>
</dbReference>
<comment type="function">
    <text evidence="5">May act as a repressor of nr2c2-mediated transactivation by suppressing the binding between nr2c2 and its response element in target genes.</text>
</comment>
<reference evidence="7" key="1">
    <citation type="thesis" date="2020" institute="ProQuest LLC" country="789 East Eisenhower Parkway, Ann Arbor, MI, USA">
        <title>Comparative Genomics and Chromosome Evolution.</title>
        <authorList>
            <person name="Mudd A.B."/>
        </authorList>
    </citation>
    <scope>NUCLEOTIDE SEQUENCE</scope>
    <source>
        <strain evidence="7">HN-11 Male</strain>
        <tissue evidence="7">Kidney and liver</tissue>
    </source>
</reference>
<sequence>MPESLLSPGVVSRVSSVLQRDVKQFGKQFLFDRKEETCWNSDQGSSQWITLEFPHKVCVSEIHLQFQGGFSSRSCVLQGCLKEGDLVKIAEFYPEDNNALQRFDVPEHCAEKLRLCFPNSTDFFGRIVVYHLDVLGGKN</sequence>
<accession>A0A8J6KEZ4</accession>
<comment type="similarity">
    <text evidence="2">Belongs to the NR2C2AP family.</text>
</comment>
<dbReference type="GO" id="GO:0005634">
    <property type="term" value="C:nucleus"/>
    <property type="evidence" value="ECO:0007669"/>
    <property type="project" value="UniProtKB-SubCell"/>
</dbReference>
<dbReference type="Proteomes" id="UP000770717">
    <property type="component" value="Unassembled WGS sequence"/>
</dbReference>
<proteinExistence type="inferred from homology"/>
<keyword evidence="8" id="KW-1185">Reference proteome</keyword>
<dbReference type="EMBL" id="WNTK01000003">
    <property type="protein sequence ID" value="KAG9486484.1"/>
    <property type="molecule type" value="Genomic_DNA"/>
</dbReference>
<evidence type="ECO:0000313" key="7">
    <source>
        <dbReference type="EMBL" id="KAG9486484.1"/>
    </source>
</evidence>
<organism evidence="7 8">
    <name type="scientific">Eleutherodactylus coqui</name>
    <name type="common">Puerto Rican coqui</name>
    <dbReference type="NCBI Taxonomy" id="57060"/>
    <lineage>
        <taxon>Eukaryota</taxon>
        <taxon>Metazoa</taxon>
        <taxon>Chordata</taxon>
        <taxon>Craniata</taxon>
        <taxon>Vertebrata</taxon>
        <taxon>Euteleostomi</taxon>
        <taxon>Amphibia</taxon>
        <taxon>Batrachia</taxon>
        <taxon>Anura</taxon>
        <taxon>Neobatrachia</taxon>
        <taxon>Hyloidea</taxon>
        <taxon>Eleutherodactylidae</taxon>
        <taxon>Eleutherodactylinae</taxon>
        <taxon>Eleutherodactylus</taxon>
        <taxon>Eleutherodactylus</taxon>
    </lineage>
</organism>
<evidence type="ECO:0000256" key="5">
    <source>
        <dbReference type="ARBA" id="ARBA00058724"/>
    </source>
</evidence>
<dbReference type="SUPFAM" id="SSF49785">
    <property type="entry name" value="Galactose-binding domain-like"/>
    <property type="match status" value="1"/>
</dbReference>
<name>A0A8J6KEZ4_ELECQ</name>
<evidence type="ECO:0000256" key="6">
    <source>
        <dbReference type="ARBA" id="ARBA00081629"/>
    </source>
</evidence>
<keyword evidence="4" id="KW-0539">Nucleus</keyword>